<dbReference type="SUPFAM" id="SSF56300">
    <property type="entry name" value="Metallo-dependent phosphatases"/>
    <property type="match status" value="1"/>
</dbReference>
<dbReference type="InterPro" id="IPR029052">
    <property type="entry name" value="Metallo-depent_PP-like"/>
</dbReference>
<dbReference type="InterPro" id="IPR038607">
    <property type="entry name" value="PhoD-like_sf"/>
</dbReference>
<dbReference type="PANTHER" id="PTHR37031">
    <property type="entry name" value="METALLOPHOSPHATASE BINDING DOMAIN PROTEIN"/>
    <property type="match status" value="1"/>
</dbReference>
<feature type="domain" description="PhoD-like phosphatase metallophosphatase" evidence="1">
    <location>
        <begin position="137"/>
        <end position="457"/>
    </location>
</feature>
<dbReference type="PANTHER" id="PTHR37031:SF2">
    <property type="entry name" value="PHOD-LIKE PHOSPHATASE METALLOPHOSPHATASE DOMAIN-CONTAINING PROTEIN"/>
    <property type="match status" value="1"/>
</dbReference>
<dbReference type="RefSeq" id="WP_189696792.1">
    <property type="nucleotide sequence ID" value="NZ_BMTA01000003.1"/>
</dbReference>
<keyword evidence="4" id="KW-1185">Reference proteome</keyword>
<organism evidence="3 4">
    <name type="scientific">Streptomyces chromofuscus</name>
    <dbReference type="NCBI Taxonomy" id="42881"/>
    <lineage>
        <taxon>Bacteria</taxon>
        <taxon>Bacillati</taxon>
        <taxon>Actinomycetota</taxon>
        <taxon>Actinomycetes</taxon>
        <taxon>Kitasatosporales</taxon>
        <taxon>Streptomycetaceae</taxon>
        <taxon>Streptomyces</taxon>
    </lineage>
</organism>
<feature type="domain" description="DUF7800" evidence="2">
    <location>
        <begin position="1"/>
        <end position="90"/>
    </location>
</feature>
<sequence>MTALRLGPLLRYVDGSTATVWVEASRPCTAEVRCADGAHGTARTFQVEGHHYALVPVTGLTAGTTTEYEVLLDGTTVWPLPGSPFPPSVIRAGFGDGAVRVAFGSCRWAAPPGDGKDPVGPDALDTLAARIAADPTAARPDVLLLLGDQVYADETSGATQRRLAARRDLNEPPGTGVADYEEYTQLYYESWLDPDVRWLLSTVPTCMIFDDHDVIDDWNTSASWLADMRATNWWQERVLSGLMSYWVHQHLGNLSPDQLAADPLYAAVRDTPDATGLLRAFATEADTDPASVRWSYRRDFGRVRLLMVDSRAARVLAEGKRSMLDSGEEEWLRTEALDEPGSYDHLLIGTSLPWLLPHLVHDAEGWNAALCRGERGERWARWGEKMRRAGDLEHWSAFPESFDALAALIAEVGSGDAAPATVCVLSGDVHHAYVAEPTWPSGGPRARVLQLTCSPVHNRIPLPLKWGFRFGWSGVARFLGRRIAGHGKVPQPPIDWRCTGGPWFGNQLMTLTMNGRSARLLLEHAREDERGEARLTTVEESVLTTS</sequence>
<evidence type="ECO:0000313" key="3">
    <source>
        <dbReference type="EMBL" id="QOV46419.1"/>
    </source>
</evidence>
<dbReference type="Proteomes" id="UP000594008">
    <property type="component" value="Chromosome"/>
</dbReference>
<accession>A0A7M2TE56</accession>
<evidence type="ECO:0000259" key="1">
    <source>
        <dbReference type="Pfam" id="PF09423"/>
    </source>
</evidence>
<dbReference type="EMBL" id="CP063374">
    <property type="protein sequence ID" value="QOV46419.1"/>
    <property type="molecule type" value="Genomic_DNA"/>
</dbReference>
<evidence type="ECO:0000313" key="4">
    <source>
        <dbReference type="Proteomes" id="UP000594008"/>
    </source>
</evidence>
<proteinExistence type="predicted"/>
<dbReference type="CDD" id="cd07389">
    <property type="entry name" value="MPP_PhoD"/>
    <property type="match status" value="1"/>
</dbReference>
<dbReference type="Pfam" id="PF25077">
    <property type="entry name" value="DUF7800"/>
    <property type="match status" value="1"/>
</dbReference>
<evidence type="ECO:0000259" key="2">
    <source>
        <dbReference type="Pfam" id="PF25077"/>
    </source>
</evidence>
<protein>
    <submittedName>
        <fullName evidence="3">Alkaline phosphatase family protein</fullName>
    </submittedName>
</protein>
<dbReference type="InterPro" id="IPR018946">
    <property type="entry name" value="PhoD-like_MPP"/>
</dbReference>
<gene>
    <name evidence="3" type="ORF">IPT68_11225</name>
</gene>
<dbReference type="InterPro" id="IPR056702">
    <property type="entry name" value="DUF7800"/>
</dbReference>
<dbReference type="AlphaFoldDB" id="A0A7M2TE56"/>
<dbReference type="Gene3D" id="3.60.21.70">
    <property type="entry name" value="PhoD-like phosphatase"/>
    <property type="match status" value="1"/>
</dbReference>
<dbReference type="KEGG" id="schf:IPT68_11225"/>
<dbReference type="Pfam" id="PF09423">
    <property type="entry name" value="PhoD"/>
    <property type="match status" value="1"/>
</dbReference>
<name>A0A7M2TE56_STRCW</name>
<reference evidence="3 4" key="1">
    <citation type="submission" date="2020-10" db="EMBL/GenBank/DDBJ databases">
        <title>Streptomyces chromofuscus complate genome analysis.</title>
        <authorList>
            <person name="Anwar N."/>
        </authorList>
    </citation>
    <scope>NUCLEOTIDE SEQUENCE [LARGE SCALE GENOMIC DNA]</scope>
    <source>
        <strain evidence="3 4">DSM 40273</strain>
    </source>
</reference>